<keyword evidence="9" id="KW-0007">Acetylation</keyword>
<dbReference type="UniPathway" id="UPA00143"/>
<evidence type="ECO:0000256" key="13">
    <source>
        <dbReference type="RuleBase" id="RU369009"/>
    </source>
</evidence>
<dbReference type="GO" id="GO:0016607">
    <property type="term" value="C:nuclear speck"/>
    <property type="evidence" value="ECO:0007669"/>
    <property type="project" value="TreeGrafter"/>
</dbReference>
<dbReference type="InterPro" id="IPR018123">
    <property type="entry name" value="WWE-dom_subgr"/>
</dbReference>
<evidence type="ECO:0000313" key="18">
    <source>
        <dbReference type="Proteomes" id="UP000694408"/>
    </source>
</evidence>
<feature type="compositionally biased region" description="Polar residues" evidence="14">
    <location>
        <begin position="331"/>
        <end position="342"/>
    </location>
</feature>
<dbReference type="Pfam" id="PF25579">
    <property type="entry name" value="TPR_TRIP12_N"/>
    <property type="match status" value="1"/>
</dbReference>
<keyword evidence="10" id="KW-0234">DNA repair</keyword>
<keyword evidence="7" id="KW-0227">DNA damage</keyword>
<feature type="active site" description="Glycyl thioester intermediate" evidence="12">
    <location>
        <position position="1882"/>
    </location>
</feature>
<dbReference type="PANTHER" id="PTHR45670:SF13">
    <property type="entry name" value="E3 UBIQUITIN-PROTEIN LIGASE TRIP12"/>
    <property type="match status" value="1"/>
</dbReference>
<evidence type="ECO:0000256" key="5">
    <source>
        <dbReference type="ARBA" id="ARBA00022553"/>
    </source>
</evidence>
<evidence type="ECO:0000256" key="6">
    <source>
        <dbReference type="ARBA" id="ARBA00022679"/>
    </source>
</evidence>
<evidence type="ECO:0000256" key="11">
    <source>
        <dbReference type="ARBA" id="ARBA00023242"/>
    </source>
</evidence>
<dbReference type="Pfam" id="PF02825">
    <property type="entry name" value="WWE"/>
    <property type="match status" value="1"/>
</dbReference>
<dbReference type="CDD" id="cd00078">
    <property type="entry name" value="HECTc"/>
    <property type="match status" value="1"/>
</dbReference>
<dbReference type="FunFam" id="3.30.720.50:FF:000001">
    <property type="entry name" value="E3 ubiquitin-protein ligase TRIP12 isoform X1"/>
    <property type="match status" value="1"/>
</dbReference>
<dbReference type="InterPro" id="IPR035983">
    <property type="entry name" value="Hect_E3_ubiquitin_ligase"/>
</dbReference>
<feature type="region of interest" description="Disordered" evidence="14">
    <location>
        <begin position="1345"/>
        <end position="1374"/>
    </location>
</feature>
<dbReference type="Gene3D" id="3.30.2160.10">
    <property type="entry name" value="Hect, E3 ligase catalytic domain"/>
    <property type="match status" value="1"/>
</dbReference>
<dbReference type="GO" id="GO:0043161">
    <property type="term" value="P:proteasome-mediated ubiquitin-dependent protein catabolic process"/>
    <property type="evidence" value="ECO:0007669"/>
    <property type="project" value="TreeGrafter"/>
</dbReference>
<keyword evidence="8 12" id="KW-0833">Ubl conjugation pathway</keyword>
<comment type="pathway">
    <text evidence="3 13">Protein modification; protein ubiquitination.</text>
</comment>
<dbReference type="InterPro" id="IPR011989">
    <property type="entry name" value="ARM-like"/>
</dbReference>
<comment type="subcellular location">
    <subcellularLocation>
        <location evidence="2 13">Nucleus</location>
        <location evidence="2 13">Nucleoplasm</location>
    </subcellularLocation>
</comment>
<evidence type="ECO:0000256" key="3">
    <source>
        <dbReference type="ARBA" id="ARBA00004906"/>
    </source>
</evidence>
<feature type="domain" description="HECT" evidence="15">
    <location>
        <begin position="1552"/>
        <end position="1915"/>
    </location>
</feature>
<feature type="compositionally biased region" description="Basic residues" evidence="14">
    <location>
        <begin position="945"/>
        <end position="958"/>
    </location>
</feature>
<dbReference type="FunFam" id="3.30.2410.10:FF:000005">
    <property type="entry name" value="E3 ubiquitin-protein ligase TRIP12 isoform X1"/>
    <property type="match status" value="1"/>
</dbReference>
<dbReference type="SMART" id="SM00119">
    <property type="entry name" value="HECTc"/>
    <property type="match status" value="1"/>
</dbReference>
<keyword evidence="11 13" id="KW-0539">Nucleus</keyword>
<sequence length="1915" mass="212671">MSNRPSNNPGGSLRRSQRNTAGAQPQDDAVGGRYGCSSSAVLIPQQEDPERVNTSEKQKTGQVPKKDNSRGVKRSASPDYRRTNSPSSAKKPKALQHTETSSETNKPHTKSKRRHSDQELPKSTQLPSTSKAHTRKGGAAGSSRSQKRKRTENLSCIESGSSVESTGTEEKSAKVSKLASKSVTSAKAGCSTITDSSSSASTSSSSSAVASASSTVPQGARVKQGKDQSKARRSRSASSPSPRRSSRDKEPSSSKSETSKPGPSGLQAKLASLRKSTKKRSESPPAELPSLRRSTRQKTTGSCASTSRRGSGLGKRGAAEARRQEKMADPDNNQDGVNSSAARTDEPPQGAAGSKAQQLLQGLQATDESQQLQAVIEMCQLLVMGNEETLGGFPVKSVVPALITLLQMEHNFDIMNHACRALTYMMEALPRSSAVVVDAIPVFLEKLQVIQCIDVAEQALTALEMLSRRHSKAILQAGGLADCLLYLEFFSINAQRNALAIAANCCQSITPDEFHFVADSLPLLTQRLTHQDKKSVESTCLCFARLVDNFQHEENLLQQVASKDLLTNIQQLLVVTPPILSSGMFIMVVRMFSLMCSNCPTLAVQLMKQNIAETLHFLLCGASNGSCQEQIDLVPRSPQELYELTSLICELMPCLPKEGIFAVDTMLKKGNAQNTDGAIWQWRDDRGLWHPYNRIDSRIIEAAHQVGEDEISLSTLGRVYTIDFNSMQQINEDTGTARAIQRKPNPLASTNTSGHSELKKDDARAQLMKEDPELAKSFIKTLFGVLYEVYSSSAGPAVRHKCLRAILRIIYFADAELLKDVLKNHAVSSHIASMLSSQDLKIVVGALQMAEILMQKLPDIFSVYFRREGVMHQVKNLAESEALLTSPPKVCTNGSGTLGTTTTISTGTATAASNAAADLGSPSLQHSREDSLDLSPQGRLSDVLKRKRLPKRGPRRPKYSPPRDDDKVDNQAKSPTTTQSPKSSFLASLNPKTWGRLSTQSNSNNIEPARTAGVSGLARAASKDTISNNREKIKGWIKEQAHKFVEHYFSSENMDGSNPALNVLQRLCTATEQLNLQVDGGTECLVEIRSIVSESDVSSFEIQHSGFVKQLLLYLTSKSEKDAVSRDIRLKRFLHVFFSSPLPGEEPLGRLEPLENAPLLALVHKMNNCLSQMEQFPVKVHDFPSGNGTGSRGSQALKFFNTHQLKCQLQRHPDCANVKQWKGGPVKIDPLALVQAIERYLVVRGYGRVREDDEDSDDDGSDEEIDESLAAQFLNSGNVRHRLQFYIGDHLLPYNMTVYQAVRQYSLQAEEERESTDDESNPLGRAGIWTKTHTIWYKPVREDEDGNKDCVGGKRGRAQTAPTKTSPRNSKKHDELWHDGVCPSVLNPLEIYLISTPPENITFEDPSLDVILLLRVLHAISRYWYYLYDNAVCKEIIPTSEFINSKLTAKANRQLQDPLVIMTGNIPTWLTELGKTCPFFFPFDTRQMLFYVTAFDRDRAMQRLLDTNPEINQSDSQDSRVAPRLDRKKVSTSYLKWNEGSIYFRVVGTGLGPTLEFYALVSQELQRADLGLWRGEEVTLANPKGSQEGTKYIHNLQGLFALPFGRTAKPAHIAKVKMKFRFLGKLMAKAIMDFRLVDLPLGLPFYKWMLRQETSLTSHDLFSIDPVVAKSIYHLEDIVRQKKRLEQDKTQTKESLQYALEALTMNGCSVEDLGLDFTLPGFPNIELKKGGKDTPVTIHNLEEYLRLVIFWALNEGVARQFDSFRDGFESVFPLSHLQYFYPEELEQLLCGSKTDTWDAKTLMECCRPDHGYTHDSRAVKYLFEILSSFDSEQQRLFLQFVTGSPRLPVGGFRSLNPPLTIVRKTFESTENPDDFLPSVMTCVNYLKLPDYSTIEIMREKLLIAAREGQQSFHLS</sequence>
<feature type="compositionally biased region" description="Polar residues" evidence="14">
    <location>
        <begin position="121"/>
        <end position="131"/>
    </location>
</feature>
<dbReference type="EC" id="2.3.2.26" evidence="13"/>
<feature type="compositionally biased region" description="Low complexity" evidence="14">
    <location>
        <begin position="253"/>
        <end position="265"/>
    </location>
</feature>
<dbReference type="SUPFAM" id="SSF117839">
    <property type="entry name" value="WWE domain"/>
    <property type="match status" value="1"/>
</dbReference>
<dbReference type="InterPro" id="IPR004170">
    <property type="entry name" value="WWE_dom"/>
</dbReference>
<feature type="compositionally biased region" description="Low complexity" evidence="14">
    <location>
        <begin position="175"/>
        <end position="215"/>
    </location>
</feature>
<dbReference type="FunFam" id="1.25.10.10:FF:000018">
    <property type="entry name" value="E3 ubiquitin-protein ligase TRIP12 isoform X3"/>
    <property type="match status" value="1"/>
</dbReference>
<evidence type="ECO:0000256" key="2">
    <source>
        <dbReference type="ARBA" id="ARBA00004642"/>
    </source>
</evidence>
<protein>
    <recommendedName>
        <fullName evidence="13">E3 ubiquitin-protein ligase</fullName>
        <ecNumber evidence="13">2.3.2.26</ecNumber>
    </recommendedName>
</protein>
<dbReference type="GO" id="GO:0008270">
    <property type="term" value="F:zinc ion binding"/>
    <property type="evidence" value="ECO:0007669"/>
    <property type="project" value="InterPro"/>
</dbReference>
<dbReference type="Gene3D" id="3.30.720.50">
    <property type="match status" value="1"/>
</dbReference>
<feature type="compositionally biased region" description="Basic and acidic residues" evidence="14">
    <location>
        <begin position="48"/>
        <end position="70"/>
    </location>
</feature>
<organism evidence="17 18">
    <name type="scientific">Junco hyemalis</name>
    <name type="common">Dark-eyed junco</name>
    <dbReference type="NCBI Taxonomy" id="40217"/>
    <lineage>
        <taxon>Eukaryota</taxon>
        <taxon>Metazoa</taxon>
        <taxon>Chordata</taxon>
        <taxon>Craniata</taxon>
        <taxon>Vertebrata</taxon>
        <taxon>Euteleostomi</taxon>
        <taxon>Archelosauria</taxon>
        <taxon>Archosauria</taxon>
        <taxon>Dinosauria</taxon>
        <taxon>Saurischia</taxon>
        <taxon>Theropoda</taxon>
        <taxon>Coelurosauria</taxon>
        <taxon>Aves</taxon>
        <taxon>Neognathae</taxon>
        <taxon>Neoaves</taxon>
        <taxon>Telluraves</taxon>
        <taxon>Australaves</taxon>
        <taxon>Passeriformes</taxon>
        <taxon>Passerellidae</taxon>
        <taxon>Junco</taxon>
    </lineage>
</organism>
<keyword evidence="5" id="KW-0597">Phosphoprotein</keyword>
<dbReference type="Gene3D" id="1.25.10.10">
    <property type="entry name" value="Leucine-rich Repeat Variant"/>
    <property type="match status" value="1"/>
</dbReference>
<dbReference type="Gene3D" id="3.30.2410.10">
    <property type="entry name" value="Hect, E3 ligase catalytic domain"/>
    <property type="match status" value="1"/>
</dbReference>
<reference evidence="17" key="1">
    <citation type="submission" date="2025-08" db="UniProtKB">
        <authorList>
            <consortium name="Ensembl"/>
        </authorList>
    </citation>
    <scope>IDENTIFICATION</scope>
</reference>
<reference evidence="17" key="2">
    <citation type="submission" date="2025-09" db="UniProtKB">
        <authorList>
            <consortium name="Ensembl"/>
        </authorList>
    </citation>
    <scope>IDENTIFICATION</scope>
</reference>
<dbReference type="InterPro" id="IPR057948">
    <property type="entry name" value="TPR_TRIP12_N"/>
</dbReference>
<feature type="region of interest" description="Disordered" evidence="14">
    <location>
        <begin position="742"/>
        <end position="762"/>
    </location>
</feature>
<dbReference type="GO" id="GO:0006281">
    <property type="term" value="P:DNA repair"/>
    <property type="evidence" value="ECO:0007669"/>
    <property type="project" value="UniProtKB-KW"/>
</dbReference>
<feature type="compositionally biased region" description="Basic and acidic residues" evidence="14">
    <location>
        <begin position="961"/>
        <end position="970"/>
    </location>
</feature>
<dbReference type="SMART" id="SM00678">
    <property type="entry name" value="WWE"/>
    <property type="match status" value="1"/>
</dbReference>
<dbReference type="PROSITE" id="PS50918">
    <property type="entry name" value="WWE"/>
    <property type="match status" value="1"/>
</dbReference>
<dbReference type="PROSITE" id="PS50237">
    <property type="entry name" value="HECT"/>
    <property type="match status" value="1"/>
</dbReference>
<dbReference type="Ensembl" id="ENSJHYT00000024021.1">
    <property type="protein sequence ID" value="ENSJHYP00000019932.1"/>
    <property type="gene ID" value="ENSJHYG00000010737.1"/>
</dbReference>
<feature type="compositionally biased region" description="Polar residues" evidence="14">
    <location>
        <begin position="297"/>
        <end position="309"/>
    </location>
</feature>
<dbReference type="GO" id="GO:0061630">
    <property type="term" value="F:ubiquitin protein ligase activity"/>
    <property type="evidence" value="ECO:0007669"/>
    <property type="project" value="UniProtKB-UniRule"/>
</dbReference>
<feature type="domain" description="WWE" evidence="16">
    <location>
        <begin position="666"/>
        <end position="742"/>
    </location>
</feature>
<dbReference type="FunFam" id="3.30.2160.10:FF:000013">
    <property type="entry name" value="E3 ubiquitin-protein ligase TRIP12 isoform X1"/>
    <property type="match status" value="1"/>
</dbReference>
<dbReference type="Proteomes" id="UP000694408">
    <property type="component" value="Unplaced"/>
</dbReference>
<keyword evidence="18" id="KW-1185">Reference proteome</keyword>
<evidence type="ECO:0000256" key="14">
    <source>
        <dbReference type="SAM" id="MobiDB-lite"/>
    </source>
</evidence>
<proteinExistence type="inferred from homology"/>
<evidence type="ECO:0000256" key="4">
    <source>
        <dbReference type="ARBA" id="ARBA00006331"/>
    </source>
</evidence>
<comment type="similarity">
    <text evidence="4 13">Belongs to the UPL family. K-HECT subfamily.</text>
</comment>
<evidence type="ECO:0000256" key="12">
    <source>
        <dbReference type="PROSITE-ProRule" id="PRU00104"/>
    </source>
</evidence>
<dbReference type="PANTHER" id="PTHR45670">
    <property type="entry name" value="E3 UBIQUITIN-PROTEIN LIGASE TRIP12"/>
    <property type="match status" value="1"/>
</dbReference>
<dbReference type="FunFam" id="3.90.1750.10:FF:000006">
    <property type="entry name" value="E3 ubiquitin-protein ligase TRIP12 isoform X1"/>
    <property type="match status" value="1"/>
</dbReference>
<feature type="region of interest" description="Disordered" evidence="14">
    <location>
        <begin position="1"/>
        <end position="359"/>
    </location>
</feature>
<dbReference type="InterPro" id="IPR045322">
    <property type="entry name" value="HECTD1/TRIP12-like"/>
</dbReference>
<evidence type="ECO:0000256" key="1">
    <source>
        <dbReference type="ARBA" id="ARBA00000885"/>
    </source>
</evidence>
<dbReference type="InterPro" id="IPR000569">
    <property type="entry name" value="HECT_dom"/>
</dbReference>
<evidence type="ECO:0000256" key="10">
    <source>
        <dbReference type="ARBA" id="ARBA00023204"/>
    </source>
</evidence>
<dbReference type="SUPFAM" id="SSF56204">
    <property type="entry name" value="Hect, E3 ligase catalytic domain"/>
    <property type="match status" value="1"/>
</dbReference>
<dbReference type="Pfam" id="PF00632">
    <property type="entry name" value="HECT"/>
    <property type="match status" value="1"/>
</dbReference>
<keyword evidence="6 13" id="KW-0808">Transferase</keyword>
<accession>A0A8C5JIN5</accession>
<evidence type="ECO:0000256" key="9">
    <source>
        <dbReference type="ARBA" id="ARBA00022990"/>
    </source>
</evidence>
<dbReference type="InterPro" id="IPR037197">
    <property type="entry name" value="WWE_dom_sf"/>
</dbReference>
<evidence type="ECO:0000259" key="15">
    <source>
        <dbReference type="PROSITE" id="PS50237"/>
    </source>
</evidence>
<dbReference type="Gene3D" id="3.90.1750.10">
    <property type="entry name" value="Hect, E3 ligase catalytic domains"/>
    <property type="match status" value="1"/>
</dbReference>
<feature type="compositionally biased region" description="Polar residues" evidence="14">
    <location>
        <begin position="1"/>
        <end position="10"/>
    </location>
</feature>
<comment type="catalytic activity">
    <reaction evidence="1 13">
        <text>S-ubiquitinyl-[E2 ubiquitin-conjugating enzyme]-L-cysteine + [acceptor protein]-L-lysine = [E2 ubiquitin-conjugating enzyme]-L-cysteine + N(6)-ubiquitinyl-[acceptor protein]-L-lysine.</text>
        <dbReference type="EC" id="2.3.2.26"/>
    </reaction>
</comment>
<comment type="function">
    <text evidence="13">E3 ubiquitin-protein ligase involved in ubiquitin fusion degradation (UFD) pathway and regulation of DNA repair. Part of the ubiquitin fusion degradation (UFD) pathway, a process that mediates ubiquitination of protein at their N-terminus, regardless of the presence of lysine residues in target proteins.</text>
</comment>
<evidence type="ECO:0000259" key="16">
    <source>
        <dbReference type="PROSITE" id="PS50918"/>
    </source>
</evidence>
<feature type="compositionally biased region" description="Basic and acidic residues" evidence="14">
    <location>
        <begin position="317"/>
        <end position="329"/>
    </location>
</feature>
<evidence type="ECO:0000313" key="17">
    <source>
        <dbReference type="Ensembl" id="ENSJHYP00000019932.1"/>
    </source>
</evidence>
<feature type="region of interest" description="Disordered" evidence="14">
    <location>
        <begin position="918"/>
        <end position="989"/>
    </location>
</feature>
<dbReference type="SUPFAM" id="SSF48371">
    <property type="entry name" value="ARM repeat"/>
    <property type="match status" value="1"/>
</dbReference>
<evidence type="ECO:0000256" key="7">
    <source>
        <dbReference type="ARBA" id="ARBA00022763"/>
    </source>
</evidence>
<dbReference type="GO" id="GO:0000209">
    <property type="term" value="P:protein polyubiquitination"/>
    <property type="evidence" value="ECO:0007669"/>
    <property type="project" value="TreeGrafter"/>
</dbReference>
<dbReference type="InterPro" id="IPR016024">
    <property type="entry name" value="ARM-type_fold"/>
</dbReference>
<feature type="compositionally biased region" description="Low complexity" evidence="14">
    <location>
        <begin position="973"/>
        <end position="984"/>
    </location>
</feature>
<name>A0A8C5JIN5_JUNHY</name>
<evidence type="ECO:0000256" key="8">
    <source>
        <dbReference type="ARBA" id="ARBA00022786"/>
    </source>
</evidence>